<dbReference type="CDD" id="cd11386">
    <property type="entry name" value="MCP_signal"/>
    <property type="match status" value="1"/>
</dbReference>
<keyword evidence="13" id="KW-1185">Reference proteome</keyword>
<feature type="transmembrane region" description="Helical" evidence="9">
    <location>
        <begin position="174"/>
        <end position="196"/>
    </location>
</feature>
<dbReference type="EMBL" id="CP148074">
    <property type="protein sequence ID" value="WXL25484.1"/>
    <property type="molecule type" value="Genomic_DNA"/>
</dbReference>
<feature type="transmembrane region" description="Helical" evidence="9">
    <location>
        <begin position="12"/>
        <end position="33"/>
    </location>
</feature>
<keyword evidence="6 8" id="KW-0807">Transducer</keyword>
<evidence type="ECO:0000313" key="12">
    <source>
        <dbReference type="EMBL" id="WXL25484.1"/>
    </source>
</evidence>
<evidence type="ECO:0000259" key="10">
    <source>
        <dbReference type="PROSITE" id="PS50111"/>
    </source>
</evidence>
<evidence type="ECO:0000259" key="11">
    <source>
        <dbReference type="PROSITE" id="PS50885"/>
    </source>
</evidence>
<dbReference type="PROSITE" id="PS50885">
    <property type="entry name" value="HAMP"/>
    <property type="match status" value="1"/>
</dbReference>
<comment type="subcellular location">
    <subcellularLocation>
        <location evidence="1">Membrane</location>
    </subcellularLocation>
</comment>
<reference evidence="12 13" key="1">
    <citation type="submission" date="2024-03" db="EMBL/GenBank/DDBJ databases">
        <title>Complete genome of BD2.</title>
        <authorList>
            <person name="Cao G."/>
        </authorList>
    </citation>
    <scope>NUCLEOTIDE SEQUENCE [LARGE SCALE GENOMIC DNA]</scope>
    <source>
        <strain evidence="12 13">BD2</strain>
    </source>
</reference>
<organism evidence="12 13">
    <name type="scientific">Ectopseudomonas mendocina</name>
    <name type="common">Pseudomonas mendocina</name>
    <dbReference type="NCBI Taxonomy" id="300"/>
    <lineage>
        <taxon>Bacteria</taxon>
        <taxon>Pseudomonadati</taxon>
        <taxon>Pseudomonadota</taxon>
        <taxon>Gammaproteobacteria</taxon>
        <taxon>Pseudomonadales</taxon>
        <taxon>Pseudomonadaceae</taxon>
        <taxon>Ectopseudomonas</taxon>
    </lineage>
</organism>
<gene>
    <name evidence="12" type="ORF">WG219_19645</name>
</gene>
<dbReference type="InterPro" id="IPR004090">
    <property type="entry name" value="Chemotax_Me-accpt_rcpt"/>
</dbReference>
<feature type="domain" description="HAMP" evidence="11">
    <location>
        <begin position="198"/>
        <end position="250"/>
    </location>
</feature>
<evidence type="ECO:0000256" key="4">
    <source>
        <dbReference type="ARBA" id="ARBA00022989"/>
    </source>
</evidence>
<keyword evidence="3 9" id="KW-0812">Transmembrane</keyword>
<dbReference type="CDD" id="cd06225">
    <property type="entry name" value="HAMP"/>
    <property type="match status" value="1"/>
</dbReference>
<dbReference type="SUPFAM" id="SSF58104">
    <property type="entry name" value="Methyl-accepting chemotaxis protein (MCP) signaling domain"/>
    <property type="match status" value="1"/>
</dbReference>
<evidence type="ECO:0000256" key="8">
    <source>
        <dbReference type="PROSITE-ProRule" id="PRU00284"/>
    </source>
</evidence>
<dbReference type="Pfam" id="PF00015">
    <property type="entry name" value="MCPsignal"/>
    <property type="match status" value="1"/>
</dbReference>
<keyword evidence="5 9" id="KW-0472">Membrane</keyword>
<dbReference type="SMART" id="SM00304">
    <property type="entry name" value="HAMP"/>
    <property type="match status" value="2"/>
</dbReference>
<dbReference type="InterPro" id="IPR004089">
    <property type="entry name" value="MCPsignal_dom"/>
</dbReference>
<keyword evidence="4 9" id="KW-1133">Transmembrane helix</keyword>
<proteinExistence type="inferred from homology"/>
<evidence type="ECO:0000256" key="1">
    <source>
        <dbReference type="ARBA" id="ARBA00004370"/>
    </source>
</evidence>
<evidence type="ECO:0000256" key="9">
    <source>
        <dbReference type="SAM" id="Phobius"/>
    </source>
</evidence>
<comment type="similarity">
    <text evidence="7">Belongs to the methyl-accepting chemotaxis (MCP) protein family.</text>
</comment>
<evidence type="ECO:0000256" key="5">
    <source>
        <dbReference type="ARBA" id="ARBA00023136"/>
    </source>
</evidence>
<dbReference type="Proteomes" id="UP001476583">
    <property type="component" value="Chromosome"/>
</dbReference>
<dbReference type="PANTHER" id="PTHR32089">
    <property type="entry name" value="METHYL-ACCEPTING CHEMOTAXIS PROTEIN MCPB"/>
    <property type="match status" value="1"/>
</dbReference>
<dbReference type="PANTHER" id="PTHR32089:SF120">
    <property type="entry name" value="METHYL-ACCEPTING CHEMOTAXIS PROTEIN TLPQ"/>
    <property type="match status" value="1"/>
</dbReference>
<sequence>MLNNLSLRTKILTLCGASLLVLLIIAITFFSILTQHSHSYKTLSANALEASRYIAQAAQSYTLQLSELSAANQAYDSSSPSRERFEAEEKKVQQYLNALARLQLDSAIEDELSELRADHEMLGDQFRNNADAASARIEKIANDGSLHFSNLIDKISETSEQQIAHIDEQVTRTWISGSLFIGAFTLLNFLAFWWWLSSQVISPLSRVTHALVQLSRGNFGERINNQRRDEVGELAEASNRLSDFLADTFANLSKNTSHLDQSSDELNVIASHMTQGMHEQSLRTDQVAAAMEEMTAAAQEVAGHTVRASQAADDAERATQDGEQAMIALVSSIINTRDEISRTTEVILQLEDDSGRISEVLAVIHSIAEQTNLLALNAAIEAARAGESGRGFAVVADEVRNLAQRTAQSTAEINVIISAVQRGAESAVKAIESGKQSSVKGVEQVQHAGKILNGVTDAVQTIRDMNMQIATAAEEQTLVAEDISRNLTDLVSIAANNQENVTRTEQASSNLRDVSRSLALIIQNQHR</sequence>
<evidence type="ECO:0000313" key="13">
    <source>
        <dbReference type="Proteomes" id="UP001476583"/>
    </source>
</evidence>
<accession>A0ABZ2REP9</accession>
<dbReference type="PROSITE" id="PS50111">
    <property type="entry name" value="CHEMOTAXIS_TRANSDUC_2"/>
    <property type="match status" value="1"/>
</dbReference>
<dbReference type="Pfam" id="PF00672">
    <property type="entry name" value="HAMP"/>
    <property type="match status" value="1"/>
</dbReference>
<evidence type="ECO:0000256" key="2">
    <source>
        <dbReference type="ARBA" id="ARBA00022500"/>
    </source>
</evidence>
<feature type="domain" description="Methyl-accepting transducer" evidence="10">
    <location>
        <begin position="255"/>
        <end position="491"/>
    </location>
</feature>
<dbReference type="PRINTS" id="PR00260">
    <property type="entry name" value="CHEMTRNSDUCR"/>
</dbReference>
<dbReference type="InterPro" id="IPR003660">
    <property type="entry name" value="HAMP_dom"/>
</dbReference>
<evidence type="ECO:0000256" key="6">
    <source>
        <dbReference type="ARBA" id="ARBA00023224"/>
    </source>
</evidence>
<keyword evidence="2" id="KW-0145">Chemotaxis</keyword>
<evidence type="ECO:0000256" key="7">
    <source>
        <dbReference type="ARBA" id="ARBA00029447"/>
    </source>
</evidence>
<evidence type="ECO:0000256" key="3">
    <source>
        <dbReference type="ARBA" id="ARBA00022692"/>
    </source>
</evidence>
<protein>
    <submittedName>
        <fullName evidence="12">Methyl-accepting chemotaxis protein</fullName>
    </submittedName>
</protein>
<dbReference type="SMART" id="SM00283">
    <property type="entry name" value="MA"/>
    <property type="match status" value="1"/>
</dbReference>
<dbReference type="Gene3D" id="1.10.287.950">
    <property type="entry name" value="Methyl-accepting chemotaxis protein"/>
    <property type="match status" value="1"/>
</dbReference>
<name>A0ABZ2REP9_ECTME</name>